<dbReference type="OrthoDB" id="9790331at2"/>
<organism evidence="3 4">
    <name type="scientific">Roseicella frigidaeris</name>
    <dbReference type="NCBI Taxonomy" id="2230885"/>
    <lineage>
        <taxon>Bacteria</taxon>
        <taxon>Pseudomonadati</taxon>
        <taxon>Pseudomonadota</taxon>
        <taxon>Alphaproteobacteria</taxon>
        <taxon>Acetobacterales</taxon>
        <taxon>Roseomonadaceae</taxon>
        <taxon>Roseicella</taxon>
    </lineage>
</organism>
<dbReference type="InterPro" id="IPR012349">
    <property type="entry name" value="Split_barrel_FMN-bd"/>
</dbReference>
<evidence type="ECO:0000313" key="4">
    <source>
        <dbReference type="Proteomes" id="UP000249065"/>
    </source>
</evidence>
<name>A0A327MGF7_9PROT</name>
<dbReference type="Proteomes" id="UP000249065">
    <property type="component" value="Unassembled WGS sequence"/>
</dbReference>
<reference evidence="4" key="1">
    <citation type="submission" date="2018-06" db="EMBL/GenBank/DDBJ databases">
        <authorList>
            <person name="Khan S.A."/>
        </authorList>
    </citation>
    <scope>NUCLEOTIDE SEQUENCE [LARGE SCALE GENOMIC DNA]</scope>
    <source>
        <strain evidence="4">DB-1506</strain>
    </source>
</reference>
<evidence type="ECO:0000313" key="3">
    <source>
        <dbReference type="EMBL" id="RAI59258.1"/>
    </source>
</evidence>
<dbReference type="InterPro" id="IPR011576">
    <property type="entry name" value="Pyridox_Oxase_N"/>
</dbReference>
<dbReference type="AlphaFoldDB" id="A0A327MGF7"/>
<feature type="region of interest" description="Disordered" evidence="1">
    <location>
        <begin position="198"/>
        <end position="230"/>
    </location>
</feature>
<dbReference type="PANTHER" id="PTHR42815">
    <property type="entry name" value="FAD-BINDING, PUTATIVE (AFU_ORTHOLOGUE AFUA_6G07600)-RELATED"/>
    <property type="match status" value="1"/>
</dbReference>
<evidence type="ECO:0000259" key="2">
    <source>
        <dbReference type="Pfam" id="PF01243"/>
    </source>
</evidence>
<dbReference type="Gene3D" id="2.30.110.10">
    <property type="entry name" value="Electron Transport, Fmn-binding Protein, Chain A"/>
    <property type="match status" value="1"/>
</dbReference>
<comment type="caution">
    <text evidence="3">The sequence shown here is derived from an EMBL/GenBank/DDBJ whole genome shotgun (WGS) entry which is preliminary data.</text>
</comment>
<feature type="region of interest" description="Disordered" evidence="1">
    <location>
        <begin position="1"/>
        <end position="34"/>
    </location>
</feature>
<feature type="domain" description="Pyridoxamine 5'-phosphate oxidase N-terminal" evidence="2">
    <location>
        <begin position="68"/>
        <end position="171"/>
    </location>
</feature>
<feature type="compositionally biased region" description="Basic and acidic residues" evidence="1">
    <location>
        <begin position="212"/>
        <end position="230"/>
    </location>
</feature>
<protein>
    <submittedName>
        <fullName evidence="3">Pyridoxamine 5'-phosphate oxidase family protein</fullName>
    </submittedName>
</protein>
<dbReference type="Pfam" id="PF01243">
    <property type="entry name" value="PNPOx_N"/>
    <property type="match status" value="1"/>
</dbReference>
<evidence type="ECO:0000256" key="1">
    <source>
        <dbReference type="SAM" id="MobiDB-lite"/>
    </source>
</evidence>
<proteinExistence type="predicted"/>
<sequence length="230" mass="25025">MPARRRGRQACHCGTGPVSSDLGRPAMPPAEADPSRLFHAGNRSLQDRHDGRRVADALEARRRVSAFAPEHVALIEAAPFFFLASAAEGAVDCSFKGGPPGFVRVTGPASLEWPDYDGNSMYLSLGNILRSPAIGLLFIAFDGRSPRLRLRGRASLVEDPARLAALPGARRLVRVAVTDIFPNCPRYIPDLATSQPSAYLPREDGGSAPPDWKGRDYIRDILPRDDPHRP</sequence>
<keyword evidence="4" id="KW-1185">Reference proteome</keyword>
<gene>
    <name evidence="3" type="ORF">DOO78_09505</name>
</gene>
<dbReference type="PANTHER" id="PTHR42815:SF2">
    <property type="entry name" value="FAD-BINDING, PUTATIVE (AFU_ORTHOLOGUE AFUA_6G07600)-RELATED"/>
    <property type="match status" value="1"/>
</dbReference>
<dbReference type="EMBL" id="QLIX01000005">
    <property type="protein sequence ID" value="RAI59258.1"/>
    <property type="molecule type" value="Genomic_DNA"/>
</dbReference>
<dbReference type="SUPFAM" id="SSF50475">
    <property type="entry name" value="FMN-binding split barrel"/>
    <property type="match status" value="1"/>
</dbReference>
<accession>A0A327MGF7</accession>